<keyword evidence="2 4" id="KW-0560">Oxidoreductase</keyword>
<evidence type="ECO:0000256" key="2">
    <source>
        <dbReference type="ARBA" id="ARBA00023002"/>
    </source>
</evidence>
<organism evidence="6 7">
    <name type="scientific">Pseudomonas putida</name>
    <name type="common">Arthrobacter siderocapsulatus</name>
    <dbReference type="NCBI Taxonomy" id="303"/>
    <lineage>
        <taxon>Bacteria</taxon>
        <taxon>Pseudomonadati</taxon>
        <taxon>Pseudomonadota</taxon>
        <taxon>Gammaproteobacteria</taxon>
        <taxon>Pseudomonadales</taxon>
        <taxon>Pseudomonadaceae</taxon>
        <taxon>Pseudomonas</taxon>
    </lineage>
</organism>
<dbReference type="InterPro" id="IPR029510">
    <property type="entry name" value="Ald_DH_CS_GLU"/>
</dbReference>
<dbReference type="EMBL" id="MINH01000019">
    <property type="protein sequence ID" value="POG11124.1"/>
    <property type="molecule type" value="Genomic_DNA"/>
</dbReference>
<feature type="domain" description="Aldehyde dehydrogenase" evidence="5">
    <location>
        <begin position="33"/>
        <end position="491"/>
    </location>
</feature>
<evidence type="ECO:0000313" key="7">
    <source>
        <dbReference type="Proteomes" id="UP000237230"/>
    </source>
</evidence>
<comment type="caution">
    <text evidence="6">The sequence shown here is derived from an EMBL/GenBank/DDBJ whole genome shotgun (WGS) entry which is preliminary data.</text>
</comment>
<dbReference type="FunFam" id="3.40.309.10:FF:000009">
    <property type="entry name" value="Aldehyde dehydrogenase A"/>
    <property type="match status" value="1"/>
</dbReference>
<dbReference type="Proteomes" id="UP000237230">
    <property type="component" value="Unassembled WGS sequence"/>
</dbReference>
<protein>
    <submittedName>
        <fullName evidence="6">NAD-dependent phenylacetaldehyde dehydrogenase</fullName>
    </submittedName>
</protein>
<evidence type="ECO:0000256" key="4">
    <source>
        <dbReference type="RuleBase" id="RU003345"/>
    </source>
</evidence>
<dbReference type="InterPro" id="IPR015590">
    <property type="entry name" value="Aldehyde_DH_dom"/>
</dbReference>
<dbReference type="InterPro" id="IPR016162">
    <property type="entry name" value="Ald_DH_N"/>
</dbReference>
<dbReference type="Pfam" id="PF00171">
    <property type="entry name" value="Aldedh"/>
    <property type="match status" value="1"/>
</dbReference>
<reference evidence="6 7" key="1">
    <citation type="submission" date="2016-08" db="EMBL/GenBank/DDBJ databases">
        <authorList>
            <person name="Seilhamer J.J."/>
        </authorList>
    </citation>
    <scope>NUCLEOTIDE SEQUENCE [LARGE SCALE GENOMIC DNA]</scope>
    <source>
        <strain evidence="6 7">KH-21-114</strain>
    </source>
</reference>
<evidence type="ECO:0000256" key="3">
    <source>
        <dbReference type="PROSITE-ProRule" id="PRU10007"/>
    </source>
</evidence>
<dbReference type="InterPro" id="IPR016163">
    <property type="entry name" value="Ald_DH_C"/>
</dbReference>
<dbReference type="SUPFAM" id="SSF53720">
    <property type="entry name" value="ALDH-like"/>
    <property type="match status" value="1"/>
</dbReference>
<comment type="similarity">
    <text evidence="1 4">Belongs to the aldehyde dehydrogenase family.</text>
</comment>
<dbReference type="AlphaFoldDB" id="A0A2S3X6F1"/>
<dbReference type="PANTHER" id="PTHR11699">
    <property type="entry name" value="ALDEHYDE DEHYDROGENASE-RELATED"/>
    <property type="match status" value="1"/>
</dbReference>
<name>A0A2S3X6F1_PSEPU</name>
<gene>
    <name evidence="6" type="ORF">BGP84_15805</name>
</gene>
<dbReference type="Gene3D" id="3.40.605.10">
    <property type="entry name" value="Aldehyde Dehydrogenase, Chain A, domain 1"/>
    <property type="match status" value="1"/>
</dbReference>
<evidence type="ECO:0000313" key="6">
    <source>
        <dbReference type="EMBL" id="POG11124.1"/>
    </source>
</evidence>
<dbReference type="OrthoDB" id="9812625at2"/>
<dbReference type="PROSITE" id="PS00687">
    <property type="entry name" value="ALDEHYDE_DEHYDR_GLU"/>
    <property type="match status" value="1"/>
</dbReference>
<proteinExistence type="inferred from homology"/>
<sequence length="495" mass="52724">MSDIQLLPAVVEFLARPHGHFIEGQYLAGEAGPSIVIHNPSSGTVIAQVAEASDAEVERAVRSARHAFKGDWAEASPYHKGVVLNRLADLIEANAEELAQLETLCSGKSINLTRGLEIAQSVVFLRYFAGWASKITGQTMTPSIPSFAGERYTAFTLREPVGVVAGIVPWNFSVMIGIWKIASALVTGCTIVIKPSEFTPLTLLRIAELAIEAGVPAGALNVLNGRGQAGQRLIEHPDVAKVAFTGSVPTGIAVGKAAMAANLTRATLELGGKNAAALLADVDVDVAVAGIVQTAYVHQGQVCASPERLYVHHSKVEEFTRKLGAALGQMKIGSALDPEAQFGPLANAAHLQKILGFFERARANNTVVCGARAVDRPGYFVEPTVVLANGASDPLLHEETFGPIVCVLPFDNEQELVELINDSPFGLTASLWTNDLSRALRLIPQIEAGTVWVNMHTFLDPAVPFGGTKASGVGREFGSAFIEDYTELKSVMIRY</sequence>
<evidence type="ECO:0000259" key="5">
    <source>
        <dbReference type="Pfam" id="PF00171"/>
    </source>
</evidence>
<dbReference type="FunFam" id="3.40.605.10:FF:000007">
    <property type="entry name" value="NAD/NADP-dependent betaine aldehyde dehydrogenase"/>
    <property type="match status" value="1"/>
</dbReference>
<dbReference type="InterPro" id="IPR016161">
    <property type="entry name" value="Ald_DH/histidinol_DH"/>
</dbReference>
<evidence type="ECO:0000256" key="1">
    <source>
        <dbReference type="ARBA" id="ARBA00009986"/>
    </source>
</evidence>
<accession>A0A2S3X6F1</accession>
<dbReference type="RefSeq" id="WP_103447885.1">
    <property type="nucleotide sequence ID" value="NZ_MINH01000019.1"/>
</dbReference>
<reference evidence="6 7" key="2">
    <citation type="submission" date="2018-03" db="EMBL/GenBank/DDBJ databases">
        <title>Draft genome of Pseudomonas putida strain KH-21-114.</title>
        <authorList>
            <person name="Yoshizawa S."/>
            <person name="Khan N.H."/>
            <person name="Nishimura M."/>
            <person name="Chiura H.X."/>
            <person name="Ogura Y."/>
            <person name="Hayashi T."/>
            <person name="Kogure K."/>
        </authorList>
    </citation>
    <scope>NUCLEOTIDE SEQUENCE [LARGE SCALE GENOMIC DNA]</scope>
    <source>
        <strain evidence="6 7">KH-21-114</strain>
    </source>
</reference>
<feature type="active site" evidence="3">
    <location>
        <position position="269"/>
    </location>
</feature>
<dbReference type="Gene3D" id="3.40.309.10">
    <property type="entry name" value="Aldehyde Dehydrogenase, Chain A, domain 2"/>
    <property type="match status" value="1"/>
</dbReference>
<dbReference type="GO" id="GO:0016620">
    <property type="term" value="F:oxidoreductase activity, acting on the aldehyde or oxo group of donors, NAD or NADP as acceptor"/>
    <property type="evidence" value="ECO:0007669"/>
    <property type="project" value="InterPro"/>
</dbReference>